<evidence type="ECO:0000313" key="18">
    <source>
        <dbReference type="EMBL" id="MDD0994054.1"/>
    </source>
</evidence>
<dbReference type="InterPro" id="IPR003661">
    <property type="entry name" value="HisK_dim/P_dom"/>
</dbReference>
<evidence type="ECO:0000313" key="19">
    <source>
        <dbReference type="Proteomes" id="UP001148203"/>
    </source>
</evidence>
<dbReference type="Gene3D" id="1.10.287.130">
    <property type="match status" value="1"/>
</dbReference>
<feature type="transmembrane region" description="Helical" evidence="15">
    <location>
        <begin position="162"/>
        <end position="184"/>
    </location>
</feature>
<evidence type="ECO:0000256" key="6">
    <source>
        <dbReference type="ARBA" id="ARBA00022553"/>
    </source>
</evidence>
<keyword evidence="8 15" id="KW-0812">Transmembrane</keyword>
<dbReference type="InterPro" id="IPR003594">
    <property type="entry name" value="HATPase_dom"/>
</dbReference>
<evidence type="ECO:0000259" key="16">
    <source>
        <dbReference type="PROSITE" id="PS50109"/>
    </source>
</evidence>
<keyword evidence="10" id="KW-0418">Kinase</keyword>
<evidence type="ECO:0000256" key="15">
    <source>
        <dbReference type="SAM" id="Phobius"/>
    </source>
</evidence>
<evidence type="ECO:0000256" key="7">
    <source>
        <dbReference type="ARBA" id="ARBA00022679"/>
    </source>
</evidence>
<dbReference type="PROSITE" id="PS50885">
    <property type="entry name" value="HAMP"/>
    <property type="match status" value="1"/>
</dbReference>
<dbReference type="SMART" id="SM00304">
    <property type="entry name" value="HAMP"/>
    <property type="match status" value="1"/>
</dbReference>
<gene>
    <name evidence="18" type="ORF">M5G11_26395</name>
</gene>
<dbReference type="CDD" id="cd00082">
    <property type="entry name" value="HisKA"/>
    <property type="match status" value="1"/>
</dbReference>
<dbReference type="Pfam" id="PF00672">
    <property type="entry name" value="HAMP"/>
    <property type="match status" value="1"/>
</dbReference>
<keyword evidence="5" id="KW-0997">Cell inner membrane</keyword>
<keyword evidence="14 15" id="KW-0472">Membrane</keyword>
<dbReference type="InterPro" id="IPR050980">
    <property type="entry name" value="2C_sensor_his_kinase"/>
</dbReference>
<evidence type="ECO:0000256" key="8">
    <source>
        <dbReference type="ARBA" id="ARBA00022692"/>
    </source>
</evidence>
<dbReference type="PANTHER" id="PTHR44936">
    <property type="entry name" value="SENSOR PROTEIN CREC"/>
    <property type="match status" value="1"/>
</dbReference>
<dbReference type="InterPro" id="IPR036890">
    <property type="entry name" value="HATPase_C_sf"/>
</dbReference>
<proteinExistence type="predicted"/>
<dbReference type="RefSeq" id="WP_273913942.1">
    <property type="nucleotide sequence ID" value="NZ_JAMDGX010000121.1"/>
</dbReference>
<protein>
    <recommendedName>
        <fullName evidence="3">histidine kinase</fullName>
        <ecNumber evidence="3">2.7.13.3</ecNumber>
    </recommendedName>
</protein>
<keyword evidence="4" id="KW-1003">Cell membrane</keyword>
<evidence type="ECO:0000256" key="11">
    <source>
        <dbReference type="ARBA" id="ARBA00022840"/>
    </source>
</evidence>
<reference evidence="18 19" key="1">
    <citation type="submission" date="2022-05" db="EMBL/GenBank/DDBJ databases">
        <title>Novel Pseudomonas spp. Isolated from a Rainbow Trout Aquaculture Facility.</title>
        <authorList>
            <person name="Testerman T."/>
            <person name="Graf J."/>
        </authorList>
    </citation>
    <scope>NUCLEOTIDE SEQUENCE [LARGE SCALE GENOMIC DNA]</scope>
    <source>
        <strain evidence="18 19">ID681</strain>
    </source>
</reference>
<evidence type="ECO:0000256" key="13">
    <source>
        <dbReference type="ARBA" id="ARBA00023012"/>
    </source>
</evidence>
<feature type="domain" description="HAMP" evidence="17">
    <location>
        <begin position="186"/>
        <end position="238"/>
    </location>
</feature>
<keyword evidence="11 18" id="KW-0067">ATP-binding</keyword>
<evidence type="ECO:0000259" key="17">
    <source>
        <dbReference type="PROSITE" id="PS50885"/>
    </source>
</evidence>
<dbReference type="SMART" id="SM00388">
    <property type="entry name" value="HisKA"/>
    <property type="match status" value="1"/>
</dbReference>
<dbReference type="Proteomes" id="UP001148203">
    <property type="component" value="Unassembled WGS sequence"/>
</dbReference>
<organism evidence="18 19">
    <name type="scientific">Pseudomonas fontis</name>
    <dbReference type="NCBI Taxonomy" id="2942633"/>
    <lineage>
        <taxon>Bacteria</taxon>
        <taxon>Pseudomonadati</taxon>
        <taxon>Pseudomonadota</taxon>
        <taxon>Gammaproteobacteria</taxon>
        <taxon>Pseudomonadales</taxon>
        <taxon>Pseudomonadaceae</taxon>
        <taxon>Pseudomonas</taxon>
    </lineage>
</organism>
<name>A0ABT5P174_9PSED</name>
<evidence type="ECO:0000256" key="2">
    <source>
        <dbReference type="ARBA" id="ARBA00004429"/>
    </source>
</evidence>
<dbReference type="InterPro" id="IPR005467">
    <property type="entry name" value="His_kinase_dom"/>
</dbReference>
<keyword evidence="9" id="KW-0547">Nucleotide-binding</keyword>
<dbReference type="PRINTS" id="PR00344">
    <property type="entry name" value="BCTRLSENSOR"/>
</dbReference>
<keyword evidence="13" id="KW-0902">Two-component regulatory system</keyword>
<dbReference type="Gene3D" id="3.30.565.10">
    <property type="entry name" value="Histidine kinase-like ATPase, C-terminal domain"/>
    <property type="match status" value="1"/>
</dbReference>
<dbReference type="PROSITE" id="PS50109">
    <property type="entry name" value="HIS_KIN"/>
    <property type="match status" value="1"/>
</dbReference>
<dbReference type="GO" id="GO:0005524">
    <property type="term" value="F:ATP binding"/>
    <property type="evidence" value="ECO:0007669"/>
    <property type="project" value="UniProtKB-KW"/>
</dbReference>
<feature type="domain" description="Histidine kinase" evidence="16">
    <location>
        <begin position="246"/>
        <end position="445"/>
    </location>
</feature>
<evidence type="ECO:0000256" key="9">
    <source>
        <dbReference type="ARBA" id="ARBA00022741"/>
    </source>
</evidence>
<evidence type="ECO:0000256" key="12">
    <source>
        <dbReference type="ARBA" id="ARBA00022989"/>
    </source>
</evidence>
<evidence type="ECO:0000256" key="1">
    <source>
        <dbReference type="ARBA" id="ARBA00000085"/>
    </source>
</evidence>
<dbReference type="EMBL" id="JAMDGY010000121">
    <property type="protein sequence ID" value="MDD0994054.1"/>
    <property type="molecule type" value="Genomic_DNA"/>
</dbReference>
<dbReference type="PANTHER" id="PTHR44936:SF5">
    <property type="entry name" value="SENSOR HISTIDINE KINASE ENVZ"/>
    <property type="match status" value="1"/>
</dbReference>
<dbReference type="SUPFAM" id="SSF47384">
    <property type="entry name" value="Homodimeric domain of signal transducing histidine kinase"/>
    <property type="match status" value="1"/>
</dbReference>
<keyword evidence="7" id="KW-0808">Transferase</keyword>
<accession>A0ABT5P174</accession>
<sequence>MIRLFPRFDTVRSRIALTIVTAMLASLLLNALFVQVAGVWARPPVDRIGLLEQVAATTRVIQAAPPALRKQLAEAASIPSLGVQWSERRSDFELPEAGTQIDPDGSPVLRQLVGETQHTIEVFQPANWPDDHPQARYLMLVQLSDDSWLSFNPPERSWGMSLGLRITVVVALGLIATWLVAWLATRQLADPLQRFTSAARRFGGDLRAPPIALEGPHEIRQAITAFNTMQAQIQHFIAERTHMLASISHDLRAPLTRIRLRCEFLEDAELQHKLIRDTDEMQAMINSALDFFRDEALLEQATAFDLSELLQTVVDDYSDQGVAIGFDGPAHLVYFGRPVGIKRVCINLLENAAKYGQNPSIVLTNTARTVQIDISDEGPGIAEAELEKVFEPFYRLEPSRNRNSGGAGLGLASARAMVREHGGELTLSNRAGGGLLARVVLPRTA</sequence>
<comment type="caution">
    <text evidence="18">The sequence shown here is derived from an EMBL/GenBank/DDBJ whole genome shotgun (WGS) entry which is preliminary data.</text>
</comment>
<evidence type="ECO:0000256" key="5">
    <source>
        <dbReference type="ARBA" id="ARBA00022519"/>
    </source>
</evidence>
<keyword evidence="6" id="KW-0597">Phosphoprotein</keyword>
<dbReference type="Pfam" id="PF02518">
    <property type="entry name" value="HATPase_c"/>
    <property type="match status" value="1"/>
</dbReference>
<evidence type="ECO:0000256" key="4">
    <source>
        <dbReference type="ARBA" id="ARBA00022475"/>
    </source>
</evidence>
<comment type="catalytic activity">
    <reaction evidence="1">
        <text>ATP + protein L-histidine = ADP + protein N-phospho-L-histidine.</text>
        <dbReference type="EC" id="2.7.13.3"/>
    </reaction>
</comment>
<comment type="subcellular location">
    <subcellularLocation>
        <location evidence="2">Cell inner membrane</location>
        <topology evidence="2">Multi-pass membrane protein</topology>
    </subcellularLocation>
</comment>
<dbReference type="EC" id="2.7.13.3" evidence="3"/>
<dbReference type="SMART" id="SM00387">
    <property type="entry name" value="HATPase_c"/>
    <property type="match status" value="1"/>
</dbReference>
<dbReference type="CDD" id="cd06225">
    <property type="entry name" value="HAMP"/>
    <property type="match status" value="1"/>
</dbReference>
<dbReference type="SUPFAM" id="SSF55874">
    <property type="entry name" value="ATPase domain of HSP90 chaperone/DNA topoisomerase II/histidine kinase"/>
    <property type="match status" value="1"/>
</dbReference>
<dbReference type="InterPro" id="IPR036097">
    <property type="entry name" value="HisK_dim/P_sf"/>
</dbReference>
<dbReference type="InterPro" id="IPR004358">
    <property type="entry name" value="Sig_transdc_His_kin-like_C"/>
</dbReference>
<evidence type="ECO:0000256" key="14">
    <source>
        <dbReference type="ARBA" id="ARBA00023136"/>
    </source>
</evidence>
<dbReference type="Pfam" id="PF00512">
    <property type="entry name" value="HisKA"/>
    <property type="match status" value="1"/>
</dbReference>
<keyword evidence="12 15" id="KW-1133">Transmembrane helix</keyword>
<keyword evidence="19" id="KW-1185">Reference proteome</keyword>
<evidence type="ECO:0000256" key="3">
    <source>
        <dbReference type="ARBA" id="ARBA00012438"/>
    </source>
</evidence>
<dbReference type="InterPro" id="IPR003660">
    <property type="entry name" value="HAMP_dom"/>
</dbReference>
<evidence type="ECO:0000256" key="10">
    <source>
        <dbReference type="ARBA" id="ARBA00022777"/>
    </source>
</evidence>